<evidence type="ECO:0000313" key="2">
    <source>
        <dbReference type="Proteomes" id="UP000309016"/>
    </source>
</evidence>
<accession>A0A5B7X494</accession>
<dbReference type="PROSITE" id="PS51257">
    <property type="entry name" value="PROKAR_LIPOPROTEIN"/>
    <property type="match status" value="1"/>
</dbReference>
<gene>
    <name evidence="1" type="ORF">FHG64_13060</name>
</gene>
<dbReference type="EMBL" id="CP040812">
    <property type="protein sequence ID" value="QCY70256.1"/>
    <property type="molecule type" value="Genomic_DNA"/>
</dbReference>
<reference evidence="1 2" key="1">
    <citation type="submission" date="2019-06" db="EMBL/GenBank/DDBJ databases">
        <title>Complete genome sequence of Antarcticibacterium flavum KCTC 52984T from an Antarctic marine sediment.</title>
        <authorList>
            <person name="Lee Y.M."/>
            <person name="Shin S.C."/>
        </authorList>
    </citation>
    <scope>NUCLEOTIDE SEQUENCE [LARGE SCALE GENOMIC DNA]</scope>
    <source>
        <strain evidence="1 2">KCTC 52984</strain>
    </source>
</reference>
<dbReference type="Proteomes" id="UP000309016">
    <property type="component" value="Chromosome"/>
</dbReference>
<sequence length="190" mass="20429">MKTIKFLSMFAIAGALLTSCSSDDDNTPEPVNEEEVITTLRVTLVPEEGGETIIMEYRDLDGDGPTAPVITVSGNLAANTIYFGSTEVWNELEEPADNITLEVAEEADEHQFFYNPGSGLDVRIIYTDEDDNGNPVGINFTMTTMEASEGTLTVTLIHLPNKDAEGVAEGDVTNAGGETDAEVTFNVTVE</sequence>
<evidence type="ECO:0000313" key="1">
    <source>
        <dbReference type="EMBL" id="QCY70256.1"/>
    </source>
</evidence>
<name>A0A5B7X494_9FLAO</name>
<keyword evidence="2" id="KW-1185">Reference proteome</keyword>
<organism evidence="1 2">
    <name type="scientific">Antarcticibacterium flavum</name>
    <dbReference type="NCBI Taxonomy" id="2058175"/>
    <lineage>
        <taxon>Bacteria</taxon>
        <taxon>Pseudomonadati</taxon>
        <taxon>Bacteroidota</taxon>
        <taxon>Flavobacteriia</taxon>
        <taxon>Flavobacteriales</taxon>
        <taxon>Flavobacteriaceae</taxon>
        <taxon>Antarcticibacterium</taxon>
    </lineage>
</organism>
<dbReference type="RefSeq" id="WP_139066818.1">
    <property type="nucleotide sequence ID" value="NZ_CP040812.1"/>
</dbReference>
<proteinExistence type="predicted"/>
<dbReference type="OrthoDB" id="713689at2"/>
<protein>
    <submittedName>
        <fullName evidence="1">Type 1 periplasmic binding fold superfamily protein</fullName>
    </submittedName>
</protein>
<dbReference type="KEGG" id="afla:FHG64_13060"/>
<dbReference type="AlphaFoldDB" id="A0A5B7X494"/>